<gene>
    <name evidence="5" type="ORF">HLPCO_002295</name>
</gene>
<evidence type="ECO:0000259" key="2">
    <source>
        <dbReference type="Pfam" id="PF01523"/>
    </source>
</evidence>
<dbReference type="eggNOG" id="COG0312">
    <property type="taxonomic scope" value="Bacteria"/>
</dbReference>
<dbReference type="Proteomes" id="UP000005707">
    <property type="component" value="Unassembled WGS sequence"/>
</dbReference>
<feature type="domain" description="Metalloprotease TldD/E central" evidence="4">
    <location>
        <begin position="109"/>
        <end position="214"/>
    </location>
</feature>
<evidence type="ECO:0000259" key="3">
    <source>
        <dbReference type="Pfam" id="PF19289"/>
    </source>
</evidence>
<accession>U2FK37</accession>
<evidence type="ECO:0000313" key="5">
    <source>
        <dbReference type="EMBL" id="ERJ11594.1"/>
    </source>
</evidence>
<dbReference type="InterPro" id="IPR002510">
    <property type="entry name" value="Metalloprtase-TldD/E_N"/>
</dbReference>
<dbReference type="Gene3D" id="3.30.2290.10">
    <property type="entry name" value="PmbA/TldD superfamily"/>
    <property type="match status" value="1"/>
</dbReference>
<sequence>MNYELLINKAKEKNITDIEIYAQHNEGLKIDLFEQEIDKYNMSDVTGLAIRGLYNGQMGYVSVENASDDNIDFIIKKLIDNASTITTKEENFIFEGSESYPELDKKIFDFTTVDPQEKINLLKQLEQKIKALDSRIVKIANCSYQESKVETTIQNSKGLNLSKVDSYAFIFAQAVAKEGEDVKSHFDYVITSDFNTIDVDELAERIVKRTISQLNAKPVKSKKYPVIFENKVMTSLIKAFEPMFSGETALKNLTKLKDKVGEKIASERVTLIDDPLTKKSFFTNAFDDEGVACNRKEVISSGVLTTLLHNLKTAKKFNTQSTGNGFKASVSSPISVSSSNMYIEPGETSYNDLIRNTTEGLVITSVAGIHAGVDTVSGDFSLQSSGYLIENGEITKPVTLIVVAGNFLQMLNDVETIGSDLEFSYNQIGSPSIKIKELAISGE</sequence>
<dbReference type="Pfam" id="PF01523">
    <property type="entry name" value="PmbA_TldD_1st"/>
    <property type="match status" value="1"/>
</dbReference>
<dbReference type="Pfam" id="PF19290">
    <property type="entry name" value="PmbA_TldD_2nd"/>
    <property type="match status" value="1"/>
</dbReference>
<dbReference type="InterPro" id="IPR036059">
    <property type="entry name" value="TldD/PmbA_sf"/>
</dbReference>
<proteinExistence type="inferred from homology"/>
<dbReference type="EMBL" id="AFNU02000009">
    <property type="protein sequence ID" value="ERJ11594.1"/>
    <property type="molecule type" value="Genomic_DNA"/>
</dbReference>
<dbReference type="AlphaFoldDB" id="U2FK37"/>
<evidence type="ECO:0000259" key="4">
    <source>
        <dbReference type="Pfam" id="PF19290"/>
    </source>
</evidence>
<dbReference type="InterPro" id="IPR045569">
    <property type="entry name" value="Metalloprtase-TldD/E_C"/>
</dbReference>
<dbReference type="GO" id="GO:0008237">
    <property type="term" value="F:metallopeptidase activity"/>
    <property type="evidence" value="ECO:0007669"/>
    <property type="project" value="InterPro"/>
</dbReference>
<evidence type="ECO:0000256" key="1">
    <source>
        <dbReference type="ARBA" id="ARBA00005836"/>
    </source>
</evidence>
<organism evidence="5 6">
    <name type="scientific">Haloplasma contractile SSD-17B</name>
    <dbReference type="NCBI Taxonomy" id="1033810"/>
    <lineage>
        <taxon>Bacteria</taxon>
        <taxon>Bacillati</taxon>
        <taxon>Mycoplasmatota</taxon>
        <taxon>Mollicutes</taxon>
        <taxon>Haloplasmatales</taxon>
        <taxon>Haloplasmataceae</taxon>
        <taxon>Haloplasma</taxon>
    </lineage>
</organism>
<dbReference type="GO" id="GO:0006508">
    <property type="term" value="P:proteolysis"/>
    <property type="evidence" value="ECO:0007669"/>
    <property type="project" value="InterPro"/>
</dbReference>
<dbReference type="InterPro" id="IPR047657">
    <property type="entry name" value="PmbA"/>
</dbReference>
<dbReference type="SUPFAM" id="SSF111283">
    <property type="entry name" value="Putative modulator of DNA gyrase, PmbA/TldD"/>
    <property type="match status" value="1"/>
</dbReference>
<dbReference type="InParanoid" id="U2FK37"/>
<reference evidence="5 6" key="2">
    <citation type="journal article" date="2013" name="PLoS ONE">
        <title>INDIGO - INtegrated Data Warehouse of MIcrobial GenOmes with Examples from the Red Sea Extremophiles.</title>
        <authorList>
            <person name="Alam I."/>
            <person name="Antunes A."/>
            <person name="Kamau A.A."/>
            <person name="Ba Alawi W."/>
            <person name="Kalkatawi M."/>
            <person name="Stingl U."/>
            <person name="Bajic V.B."/>
        </authorList>
    </citation>
    <scope>NUCLEOTIDE SEQUENCE [LARGE SCALE GENOMIC DNA]</scope>
    <source>
        <strain evidence="5 6">SSD-17B</strain>
    </source>
</reference>
<dbReference type="InterPro" id="IPR045570">
    <property type="entry name" value="Metalloprtase-TldD/E_cen_dom"/>
</dbReference>
<feature type="domain" description="Metalloprotease TldD/E N-terminal" evidence="2">
    <location>
        <begin position="19"/>
        <end position="82"/>
    </location>
</feature>
<dbReference type="InterPro" id="IPR035068">
    <property type="entry name" value="TldD/PmbA_N"/>
</dbReference>
<dbReference type="GO" id="GO:0005829">
    <property type="term" value="C:cytosol"/>
    <property type="evidence" value="ECO:0007669"/>
    <property type="project" value="TreeGrafter"/>
</dbReference>
<dbReference type="PANTHER" id="PTHR43421">
    <property type="entry name" value="METALLOPROTEASE PMBA"/>
    <property type="match status" value="1"/>
</dbReference>
<dbReference type="RefSeq" id="WP_008825467.1">
    <property type="nucleotide sequence ID" value="NZ_AFNU02000009.1"/>
</dbReference>
<dbReference type="PANTHER" id="PTHR43421:SF1">
    <property type="entry name" value="METALLOPROTEASE PMBA"/>
    <property type="match status" value="1"/>
</dbReference>
<name>U2FK37_9MOLU</name>
<keyword evidence="6" id="KW-1185">Reference proteome</keyword>
<evidence type="ECO:0000313" key="6">
    <source>
        <dbReference type="Proteomes" id="UP000005707"/>
    </source>
</evidence>
<comment type="caution">
    <text evidence="5">The sequence shown here is derived from an EMBL/GenBank/DDBJ whole genome shotgun (WGS) entry which is preliminary data.</text>
</comment>
<reference evidence="5 6" key="1">
    <citation type="journal article" date="2011" name="J. Bacteriol.">
        <title>Genome sequence of Haloplasma contractile, an unusual contractile bacterium from a deep-sea anoxic brine lake.</title>
        <authorList>
            <person name="Antunes A."/>
            <person name="Alam I."/>
            <person name="El Dorry H."/>
            <person name="Siam R."/>
            <person name="Robertson A."/>
            <person name="Bajic V.B."/>
            <person name="Stingl U."/>
        </authorList>
    </citation>
    <scope>NUCLEOTIDE SEQUENCE [LARGE SCALE GENOMIC DNA]</scope>
    <source>
        <strain evidence="5 6">SSD-17B</strain>
    </source>
</reference>
<comment type="similarity">
    <text evidence="1">Belongs to the peptidase U62 family.</text>
</comment>
<dbReference type="OrthoDB" id="9803618at2"/>
<feature type="domain" description="Metalloprotease TldD/E C-terminal" evidence="3">
    <location>
        <begin position="221"/>
        <end position="442"/>
    </location>
</feature>
<dbReference type="Pfam" id="PF19289">
    <property type="entry name" value="PmbA_TldD_3rd"/>
    <property type="match status" value="1"/>
</dbReference>
<protein>
    <submittedName>
        <fullName evidence="5">Inactivated Zn-dependent peptidase protein</fullName>
    </submittedName>
</protein>